<keyword evidence="1" id="KW-0732">Signal</keyword>
<evidence type="ECO:0000256" key="1">
    <source>
        <dbReference type="SAM" id="SignalP"/>
    </source>
</evidence>
<dbReference type="EMBL" id="VTXP01000008">
    <property type="protein sequence ID" value="NOJ24253.1"/>
    <property type="molecule type" value="Genomic_DNA"/>
</dbReference>
<comment type="caution">
    <text evidence="2">The sequence shown here is derived from an EMBL/GenBank/DDBJ whole genome shotgun (WGS) entry which is preliminary data.</text>
</comment>
<dbReference type="AlphaFoldDB" id="A0AAP6ZSB9"/>
<dbReference type="PROSITE" id="PS51257">
    <property type="entry name" value="PROKAR_LIPOPROTEIN"/>
    <property type="match status" value="1"/>
</dbReference>
<sequence length="72" mass="8241">MNRARGTIIAMVMMLIAGCAANPEDLCTYDKCRRPLSTSEHLVVWIDETLREQPTHFSDDFWQVAIENDSNL</sequence>
<reference evidence="2 3" key="1">
    <citation type="submission" date="2019-09" db="EMBL/GenBank/DDBJ databases">
        <title>Draft genome sequencing and comparative genomics of hatchery-associated Vibrios.</title>
        <authorList>
            <person name="Kehlet-Delgado H."/>
            <person name="Mueller R.S."/>
        </authorList>
    </citation>
    <scope>NUCLEOTIDE SEQUENCE [LARGE SCALE GENOMIC DNA]</scope>
    <source>
        <strain evidence="2 3">09-121-3</strain>
    </source>
</reference>
<gene>
    <name evidence="2" type="ORF">F0238_16085</name>
</gene>
<feature type="signal peptide" evidence="1">
    <location>
        <begin position="1"/>
        <end position="21"/>
    </location>
</feature>
<organism evidence="2 3">
    <name type="scientific">Vibrio coralliilyticus</name>
    <dbReference type="NCBI Taxonomy" id="190893"/>
    <lineage>
        <taxon>Bacteria</taxon>
        <taxon>Pseudomonadati</taxon>
        <taxon>Pseudomonadota</taxon>
        <taxon>Gammaproteobacteria</taxon>
        <taxon>Vibrionales</taxon>
        <taxon>Vibrionaceae</taxon>
        <taxon>Vibrio</taxon>
    </lineage>
</organism>
<name>A0AAP6ZSB9_9VIBR</name>
<evidence type="ECO:0000313" key="2">
    <source>
        <dbReference type="EMBL" id="NOJ24253.1"/>
    </source>
</evidence>
<accession>A0AAP6ZSB9</accession>
<evidence type="ECO:0000313" key="3">
    <source>
        <dbReference type="Proteomes" id="UP000576645"/>
    </source>
</evidence>
<dbReference type="RefSeq" id="WP_006958368.1">
    <property type="nucleotide sequence ID" value="NZ_CP156658.1"/>
</dbReference>
<protein>
    <recommendedName>
        <fullName evidence="4">Type III secretion protein</fullName>
    </recommendedName>
</protein>
<feature type="chain" id="PRO_5042989925" description="Type III secretion protein" evidence="1">
    <location>
        <begin position="22"/>
        <end position="72"/>
    </location>
</feature>
<proteinExistence type="predicted"/>
<evidence type="ECO:0008006" key="4">
    <source>
        <dbReference type="Google" id="ProtNLM"/>
    </source>
</evidence>
<dbReference type="Proteomes" id="UP000576645">
    <property type="component" value="Unassembled WGS sequence"/>
</dbReference>